<gene>
    <name evidence="1" type="primary">pan6_1</name>
    <name evidence="1" type="ORF">DSO57_1024402</name>
</gene>
<accession>A0ACC2T2W8</accession>
<organism evidence="1 2">
    <name type="scientific">Entomophthora muscae</name>
    <dbReference type="NCBI Taxonomy" id="34485"/>
    <lineage>
        <taxon>Eukaryota</taxon>
        <taxon>Fungi</taxon>
        <taxon>Fungi incertae sedis</taxon>
        <taxon>Zoopagomycota</taxon>
        <taxon>Entomophthoromycotina</taxon>
        <taxon>Entomophthoromycetes</taxon>
        <taxon>Entomophthorales</taxon>
        <taxon>Entomophthoraceae</taxon>
        <taxon>Entomophthora</taxon>
    </lineage>
</organism>
<evidence type="ECO:0000313" key="1">
    <source>
        <dbReference type="EMBL" id="KAJ9068861.1"/>
    </source>
</evidence>
<proteinExistence type="predicted"/>
<evidence type="ECO:0000313" key="2">
    <source>
        <dbReference type="Proteomes" id="UP001165960"/>
    </source>
</evidence>
<reference evidence="1" key="1">
    <citation type="submission" date="2022-04" db="EMBL/GenBank/DDBJ databases">
        <title>Genome of the entomopathogenic fungus Entomophthora muscae.</title>
        <authorList>
            <person name="Elya C."/>
            <person name="Lovett B.R."/>
            <person name="Lee E."/>
            <person name="Macias A.M."/>
            <person name="Hajek A.E."/>
            <person name="De Bivort B.L."/>
            <person name="Kasson M.T."/>
            <person name="De Fine Licht H.H."/>
            <person name="Stajich J.E."/>
        </authorList>
    </citation>
    <scope>NUCLEOTIDE SEQUENCE</scope>
    <source>
        <strain evidence="1">Berkeley</strain>
    </source>
</reference>
<dbReference type="EMBL" id="QTSX02003682">
    <property type="protein sequence ID" value="KAJ9068861.1"/>
    <property type="molecule type" value="Genomic_DNA"/>
</dbReference>
<keyword evidence="2" id="KW-1185">Reference proteome</keyword>
<keyword evidence="1" id="KW-0436">Ligase</keyword>
<name>A0ACC2T2W8_9FUNG</name>
<dbReference type="EC" id="6.3.2.1" evidence="1"/>
<sequence length="301" mass="32650">MGNSGLDESGSPVTLRTVAEVRAWRKGKDSVGFVPTMGALHQGHLDLVSCAKEQNDFVIVSIFVNPSQFAPHEDLDKYPRDIESDLIKLRGLADAVFVPPVSEMYPSGIVLDVSNQSGTFVEVLGKSHQMEGAIRPHFFRGVATVVTKLLNIVQPTQLFLGQKDVQQCVVVKALISDLCLDVKPVVVPIRREDSGLAMSSRNQYLDSECRAALAPILYKGLLSALDAFKSGRFDRKSLLECATEIITQKPDVHLEYLSLAHPVSLAELESIGSDGAILSGAMRVGAAQVRIIDNILLGCNL</sequence>
<dbReference type="Proteomes" id="UP001165960">
    <property type="component" value="Unassembled WGS sequence"/>
</dbReference>
<comment type="caution">
    <text evidence="1">The sequence shown here is derived from an EMBL/GenBank/DDBJ whole genome shotgun (WGS) entry which is preliminary data.</text>
</comment>
<protein>
    <submittedName>
        <fullName evidence="1">Pantoate-beta-alanine ligase</fullName>
        <ecNumber evidence="1">6.3.2.1</ecNumber>
    </submittedName>
</protein>